<feature type="transmembrane region" description="Helical" evidence="1">
    <location>
        <begin position="81"/>
        <end position="99"/>
    </location>
</feature>
<keyword evidence="1" id="KW-0812">Transmembrane</keyword>
<organism evidence="2 3">
    <name type="scientific">Hyphococcus aureus</name>
    <dbReference type="NCBI Taxonomy" id="2666033"/>
    <lineage>
        <taxon>Bacteria</taxon>
        <taxon>Pseudomonadati</taxon>
        <taxon>Pseudomonadota</taxon>
        <taxon>Alphaproteobacteria</taxon>
        <taxon>Parvularculales</taxon>
        <taxon>Parvularculaceae</taxon>
        <taxon>Hyphococcus</taxon>
    </lineage>
</organism>
<feature type="transmembrane region" description="Helical" evidence="1">
    <location>
        <begin position="12"/>
        <end position="32"/>
    </location>
</feature>
<evidence type="ECO:0000313" key="2">
    <source>
        <dbReference type="EMBL" id="MFC6034339.1"/>
    </source>
</evidence>
<keyword evidence="1" id="KW-1133">Transmembrane helix</keyword>
<keyword evidence="3" id="KW-1185">Reference proteome</keyword>
<gene>
    <name evidence="2" type="ORF">ACFMB1_02220</name>
</gene>
<keyword evidence="1" id="KW-0472">Membrane</keyword>
<feature type="transmembrane region" description="Helical" evidence="1">
    <location>
        <begin position="111"/>
        <end position="138"/>
    </location>
</feature>
<name>A0ABW1KSG1_9PROT</name>
<sequence length="186" mass="20023">MKFISRSIEKAGWVKFLVSFILLFAYSYWAFIRPGFWSRANDAAAPLPETLQGFPEGEPARAFALLGEATSDYLIFQAVDIPFALLNAVMIIAAIGLGLKTLKLAGTPLRFLLILPLILFASEIVEDALLFLMAADYIADTGAPALTQQIMTNIKGAAGMLGTVCALAAIIGAGVAWLVRLFRKPA</sequence>
<feature type="transmembrane region" description="Helical" evidence="1">
    <location>
        <begin position="158"/>
        <end position="179"/>
    </location>
</feature>
<evidence type="ECO:0000313" key="3">
    <source>
        <dbReference type="Proteomes" id="UP001596116"/>
    </source>
</evidence>
<dbReference type="Proteomes" id="UP001596116">
    <property type="component" value="Unassembled WGS sequence"/>
</dbReference>
<dbReference type="EMBL" id="JBHPON010000001">
    <property type="protein sequence ID" value="MFC6034339.1"/>
    <property type="molecule type" value="Genomic_DNA"/>
</dbReference>
<accession>A0ABW1KSG1</accession>
<reference evidence="2 3" key="1">
    <citation type="submission" date="2024-09" db="EMBL/GenBank/DDBJ databases">
        <authorList>
            <person name="Zhang Z.-H."/>
        </authorList>
    </citation>
    <scope>NUCLEOTIDE SEQUENCE [LARGE SCALE GENOMIC DNA]</scope>
    <source>
        <strain evidence="2 3">HHTR114</strain>
    </source>
</reference>
<dbReference type="RefSeq" id="WP_379880341.1">
    <property type="nucleotide sequence ID" value="NZ_JBHPON010000001.1"/>
</dbReference>
<comment type="caution">
    <text evidence="2">The sequence shown here is derived from an EMBL/GenBank/DDBJ whole genome shotgun (WGS) entry which is preliminary data.</text>
</comment>
<evidence type="ECO:0000256" key="1">
    <source>
        <dbReference type="SAM" id="Phobius"/>
    </source>
</evidence>
<protein>
    <submittedName>
        <fullName evidence="2">Uncharacterized protein</fullName>
    </submittedName>
</protein>
<proteinExistence type="predicted"/>